<dbReference type="RefSeq" id="XP_033344993.1">
    <property type="nucleotide sequence ID" value="XM_033489102.1"/>
</dbReference>
<comment type="similarity">
    <text evidence="2">Belongs to the CIA30 family.</text>
</comment>
<sequence>MKNSIFRILKPHCRNTLIIKRTFYEPFRSQYPVVYDKPIDKRENLTSSQKLRKAYDLFKSDCKLFIREIWDNYSIYPRNFAANEIIAVWKFDGTQKSLDQWIVNSDKDYHHGYSTATLELSSYGTGVFHGILDTRVPKDGRTTNAGYCNITSAPRYKSFARQYYYDWEHYNEVVLRVRGDGRCYMLNILQKGRLDIMQYDCYHYVMYTRGGPYWQIIRVPFSKFVFSSKGQINENQCAMCQNYLTNFGITIADKKPGPFRLEIDYIGVRYNTSNFEEFAYETYNVQDITAKL</sequence>
<protein>
    <submittedName>
        <fullName evidence="7">Complex I intermediate-associated protein 30, mitochondrial</fullName>
    </submittedName>
</protein>
<evidence type="ECO:0000259" key="5">
    <source>
        <dbReference type="Pfam" id="PF08547"/>
    </source>
</evidence>
<dbReference type="InterPro" id="IPR039131">
    <property type="entry name" value="NDUFAF1"/>
</dbReference>
<evidence type="ECO:0000256" key="4">
    <source>
        <dbReference type="ARBA" id="ARBA00023186"/>
    </source>
</evidence>
<keyword evidence="3" id="KW-0496">Mitochondrion</keyword>
<dbReference type="PANTHER" id="PTHR13194:SF18">
    <property type="entry name" value="COMPLEX I INTERMEDIATE-ASSOCIATED PROTEIN 30, MITOCHONDRIAL"/>
    <property type="match status" value="1"/>
</dbReference>
<comment type="subcellular location">
    <subcellularLocation>
        <location evidence="1">Mitochondrion</location>
    </subcellularLocation>
</comment>
<evidence type="ECO:0000313" key="6">
    <source>
        <dbReference type="Proteomes" id="UP000504631"/>
    </source>
</evidence>
<organism evidence="6 7">
    <name type="scientific">Bombus vosnesenskii</name>
    <dbReference type="NCBI Taxonomy" id="207650"/>
    <lineage>
        <taxon>Eukaryota</taxon>
        <taxon>Metazoa</taxon>
        <taxon>Ecdysozoa</taxon>
        <taxon>Arthropoda</taxon>
        <taxon>Hexapoda</taxon>
        <taxon>Insecta</taxon>
        <taxon>Pterygota</taxon>
        <taxon>Neoptera</taxon>
        <taxon>Endopterygota</taxon>
        <taxon>Hymenoptera</taxon>
        <taxon>Apocrita</taxon>
        <taxon>Aculeata</taxon>
        <taxon>Apoidea</taxon>
        <taxon>Anthophila</taxon>
        <taxon>Apidae</taxon>
        <taxon>Bombus</taxon>
        <taxon>Pyrobombus</taxon>
    </lineage>
</organism>
<dbReference type="CTD" id="100034914"/>
<accession>A0A6J3JW53</accession>
<proteinExistence type="inferred from homology"/>
<keyword evidence="4" id="KW-0143">Chaperone</keyword>
<reference evidence="7" key="1">
    <citation type="submission" date="2025-08" db="UniProtKB">
        <authorList>
            <consortium name="RefSeq"/>
        </authorList>
    </citation>
    <scope>IDENTIFICATION</scope>
    <source>
        <tissue evidence="7">Muscle</tissue>
    </source>
</reference>
<dbReference type="InterPro" id="IPR008979">
    <property type="entry name" value="Galactose-bd-like_sf"/>
</dbReference>
<evidence type="ECO:0000256" key="2">
    <source>
        <dbReference type="ARBA" id="ARBA00007884"/>
    </source>
</evidence>
<gene>
    <name evidence="7" type="primary">LOC117231051</name>
</gene>
<dbReference type="Pfam" id="PF08547">
    <property type="entry name" value="CIA30"/>
    <property type="match status" value="1"/>
</dbReference>
<dbReference type="AlphaFoldDB" id="A0A6J3JW53"/>
<name>A0A6J3JW53_9HYME</name>
<feature type="domain" description="NADH:ubiquinone oxidoreductase intermediate-associated protein 30" evidence="5">
    <location>
        <begin position="91"/>
        <end position="263"/>
    </location>
</feature>
<keyword evidence="6" id="KW-1185">Reference proteome</keyword>
<evidence type="ECO:0000313" key="7">
    <source>
        <dbReference type="RefSeq" id="XP_033344993.1"/>
    </source>
</evidence>
<dbReference type="GO" id="GO:0051082">
    <property type="term" value="F:unfolded protein binding"/>
    <property type="evidence" value="ECO:0007669"/>
    <property type="project" value="TreeGrafter"/>
</dbReference>
<dbReference type="SUPFAM" id="SSF49785">
    <property type="entry name" value="Galactose-binding domain-like"/>
    <property type="match status" value="1"/>
</dbReference>
<evidence type="ECO:0000256" key="1">
    <source>
        <dbReference type="ARBA" id="ARBA00004173"/>
    </source>
</evidence>
<dbReference type="GO" id="GO:0005739">
    <property type="term" value="C:mitochondrion"/>
    <property type="evidence" value="ECO:0007669"/>
    <property type="project" value="UniProtKB-SubCell"/>
</dbReference>
<dbReference type="InterPro" id="IPR013857">
    <property type="entry name" value="NADH-UbQ_OxRdtase-assoc_prot30"/>
</dbReference>
<dbReference type="GO" id="GO:0006120">
    <property type="term" value="P:mitochondrial electron transport, NADH to ubiquinone"/>
    <property type="evidence" value="ECO:0007669"/>
    <property type="project" value="TreeGrafter"/>
</dbReference>
<dbReference type="GO" id="GO:0032981">
    <property type="term" value="P:mitochondrial respiratory chain complex I assembly"/>
    <property type="evidence" value="ECO:0007669"/>
    <property type="project" value="TreeGrafter"/>
</dbReference>
<dbReference type="KEGG" id="bvk:117231051"/>
<dbReference type="PANTHER" id="PTHR13194">
    <property type="entry name" value="COMPLEX I INTERMEDIATE-ASSOCIATED PROTEIN 30"/>
    <property type="match status" value="1"/>
</dbReference>
<dbReference type="GeneID" id="117231051"/>
<evidence type="ECO:0000256" key="3">
    <source>
        <dbReference type="ARBA" id="ARBA00023128"/>
    </source>
</evidence>
<dbReference type="Proteomes" id="UP000504631">
    <property type="component" value="Unplaced"/>
</dbReference>